<evidence type="ECO:0000259" key="1">
    <source>
        <dbReference type="Pfam" id="PF01717"/>
    </source>
</evidence>
<dbReference type="Proteomes" id="UP001448858">
    <property type="component" value="Chromosome"/>
</dbReference>
<dbReference type="PANTHER" id="PTHR43844:SF2">
    <property type="entry name" value="SYNTHASE, VITAMIN-B12 INDEPENDENT, PUTATIVE (AFU_ORTHOLOGUE AFUA_3G12060)-RELATED"/>
    <property type="match status" value="1"/>
</dbReference>
<feature type="domain" description="Cobalamin-independent methionine synthase MetE C-terminal/archaeal" evidence="1">
    <location>
        <begin position="181"/>
        <end position="382"/>
    </location>
</feature>
<gene>
    <name evidence="2" type="ORF">AAE021_06770</name>
</gene>
<dbReference type="CDD" id="cd03311">
    <property type="entry name" value="CIMS_C_terminal_like"/>
    <property type="match status" value="1"/>
</dbReference>
<dbReference type="InterPro" id="IPR002629">
    <property type="entry name" value="Met_Synth_C/arc"/>
</dbReference>
<protein>
    <submittedName>
        <fullName evidence="2">Cobalamin-independent methionine synthase II family protein</fullName>
    </submittedName>
</protein>
<reference evidence="2 3" key="1">
    <citation type="submission" date="2024-04" db="EMBL/GenBank/DDBJ databases">
        <title>Arthrobacter sp. from Plains bison fecal sample.</title>
        <authorList>
            <person name="Ruzzini A."/>
        </authorList>
    </citation>
    <scope>NUCLEOTIDE SEQUENCE [LARGE SCALE GENOMIC DNA]</scope>
    <source>
        <strain evidence="2 3">EINP1</strain>
    </source>
</reference>
<dbReference type="EMBL" id="CP151657">
    <property type="protein sequence ID" value="WZP17252.1"/>
    <property type="molecule type" value="Genomic_DNA"/>
</dbReference>
<keyword evidence="3" id="KW-1185">Reference proteome</keyword>
<proteinExistence type="predicted"/>
<name>A0ABZ3A2P7_9MICC</name>
<sequence>MTPVHIPTSHAGSLPRTPELIAANAARTYAGDGFTLERTPEFEALLSAAVVDLVQRQKNLGITIPGDGEYGKAMSNAVDYGAWWTYSFQRTFGLELTEFNPITADPVRSEPGRIRLTSFADRRDWTRFAAAYADPESGIQLGRNATAFPTATGPISYSGHGALAADIANLKAGLAAADLPTGFITALSPGSASRIGNEYYASEEEFIWAWADVLREEYKAIVDAGLTVQIDDPSVAENWDQINPEPSVGDYQRFTQIRIEALNHALRGLPEEQVRFHVCWGSWHGPHTTDIAFADIVDLVLGVNAGSYSFEAANVRHEHEWTIWQDKQLPDGKVLVPGVVSHATNVVEHPELVAQRIERFASLVGPESVAAGTDCGLGGRLHPDIAVAKLEALGRGAEIAADRLSRRVSATS</sequence>
<dbReference type="InterPro" id="IPR038071">
    <property type="entry name" value="UROD/MetE-like_sf"/>
</dbReference>
<accession>A0ABZ3A2P7</accession>
<dbReference type="PANTHER" id="PTHR43844">
    <property type="entry name" value="METHIONINE SYNTHASE"/>
    <property type="match status" value="1"/>
</dbReference>
<dbReference type="Pfam" id="PF01717">
    <property type="entry name" value="Meth_synt_2"/>
    <property type="match status" value="1"/>
</dbReference>
<organism evidence="2 3">
    <name type="scientific">Arthrobacter citreus</name>
    <dbReference type="NCBI Taxonomy" id="1670"/>
    <lineage>
        <taxon>Bacteria</taxon>
        <taxon>Bacillati</taxon>
        <taxon>Actinomycetota</taxon>
        <taxon>Actinomycetes</taxon>
        <taxon>Micrococcales</taxon>
        <taxon>Micrococcaceae</taxon>
        <taxon>Arthrobacter</taxon>
    </lineage>
</organism>
<evidence type="ECO:0000313" key="2">
    <source>
        <dbReference type="EMBL" id="WZP17252.1"/>
    </source>
</evidence>
<dbReference type="RefSeq" id="WP_342024849.1">
    <property type="nucleotide sequence ID" value="NZ_CP151657.1"/>
</dbReference>
<dbReference type="Gene3D" id="3.20.20.210">
    <property type="match status" value="1"/>
</dbReference>
<evidence type="ECO:0000313" key="3">
    <source>
        <dbReference type="Proteomes" id="UP001448858"/>
    </source>
</evidence>
<dbReference type="SUPFAM" id="SSF51726">
    <property type="entry name" value="UROD/MetE-like"/>
    <property type="match status" value="1"/>
</dbReference>